<proteinExistence type="predicted"/>
<evidence type="ECO:0000256" key="4">
    <source>
        <dbReference type="SAM" id="MobiDB-lite"/>
    </source>
</evidence>
<dbReference type="GO" id="GO:0061188">
    <property type="term" value="P:negative regulation of rDNA heterochromatin formation"/>
    <property type="evidence" value="ECO:0007669"/>
    <property type="project" value="TreeGrafter"/>
</dbReference>
<keyword evidence="3" id="KW-0862">Zinc</keyword>
<accession>A0A7S3D2N5</accession>
<dbReference type="PANTHER" id="PTHR47793:SF1">
    <property type="entry name" value="HISTONE DEACETYLASE COMPLEX SUBUNIT CTI6"/>
    <property type="match status" value="1"/>
</dbReference>
<feature type="region of interest" description="Disordered" evidence="4">
    <location>
        <begin position="1"/>
        <end position="53"/>
    </location>
</feature>
<dbReference type="GO" id="GO:0008270">
    <property type="term" value="F:zinc ion binding"/>
    <property type="evidence" value="ECO:0007669"/>
    <property type="project" value="UniProtKB-KW"/>
</dbReference>
<dbReference type="InterPro" id="IPR053051">
    <property type="entry name" value="HDAC_complex_subunit"/>
</dbReference>
<evidence type="ECO:0000313" key="6">
    <source>
        <dbReference type="EMBL" id="CAE0244653.1"/>
    </source>
</evidence>
<dbReference type="GO" id="GO:0033698">
    <property type="term" value="C:Rpd3L complex"/>
    <property type="evidence" value="ECO:0007669"/>
    <property type="project" value="TreeGrafter"/>
</dbReference>
<keyword evidence="2" id="KW-0863">Zinc-finger</keyword>
<feature type="domain" description="Zinc finger PHD-type" evidence="5">
    <location>
        <begin position="55"/>
        <end position="105"/>
    </location>
</feature>
<reference evidence="6" key="1">
    <citation type="submission" date="2021-01" db="EMBL/GenBank/DDBJ databases">
        <authorList>
            <person name="Corre E."/>
            <person name="Pelletier E."/>
            <person name="Niang G."/>
            <person name="Scheremetjew M."/>
            <person name="Finn R."/>
            <person name="Kale V."/>
            <person name="Holt S."/>
            <person name="Cochrane G."/>
            <person name="Meng A."/>
            <person name="Brown T."/>
            <person name="Cohen L."/>
        </authorList>
    </citation>
    <scope>NUCLEOTIDE SEQUENCE</scope>
    <source>
        <strain evidence="6">NIES-2562</strain>
    </source>
</reference>
<dbReference type="EMBL" id="HBIB01010637">
    <property type="protein sequence ID" value="CAE0244653.1"/>
    <property type="molecule type" value="Transcribed_RNA"/>
</dbReference>
<dbReference type="PANTHER" id="PTHR47793">
    <property type="entry name" value="HISTONE DEACETYLASE COMPLEX SUBUNIT CTI6"/>
    <property type="match status" value="1"/>
</dbReference>
<evidence type="ECO:0000256" key="1">
    <source>
        <dbReference type="ARBA" id="ARBA00022723"/>
    </source>
</evidence>
<dbReference type="Gene3D" id="3.30.40.10">
    <property type="entry name" value="Zinc/RING finger domain, C3HC4 (zinc finger)"/>
    <property type="match status" value="1"/>
</dbReference>
<dbReference type="SMART" id="SM00249">
    <property type="entry name" value="PHD"/>
    <property type="match status" value="1"/>
</dbReference>
<dbReference type="SUPFAM" id="SSF57903">
    <property type="entry name" value="FYVE/PHD zinc finger"/>
    <property type="match status" value="1"/>
</dbReference>
<gene>
    <name evidence="6" type="ORF">PBIL07802_LOCUS6829</name>
</gene>
<sequence length="346" mass="39916">MGKGARDIRTAKKEERQKKELLPEHKDVDVAFSAGRSNSNSEKSDDDDQGEGDTRCVCKQVDFVDDDDIRFMVQCSTCEKWLHAFCIGIEDEKDVPEVYQCPKCFKAAERNERKRKRAEQDMQEPSAQNLTREDRKMQAIMRQIQINEEREEREKQRKRTLGETPGKMKKKTGGANAWIHLKSPQERKRMRLLDLSQYENGFVPLHKRFAGCAGSQGGCPLGPLFRKKGWEEDAKSRFLASSNMLQYYILDGCAASHDFDRAKKLLSPKKYMAWIEDRSLLDKARNPKMTKDKSSARSTAIKDALQVTATVTNHQEKIRMIKEILQDKHNIENEVVEKILMDLQNS</sequence>
<dbReference type="InterPro" id="IPR013083">
    <property type="entry name" value="Znf_RING/FYVE/PHD"/>
</dbReference>
<name>A0A7S3D2N5_9EUKA</name>
<dbReference type="GO" id="GO:0070210">
    <property type="term" value="C:Rpd3L-Expanded complex"/>
    <property type="evidence" value="ECO:0007669"/>
    <property type="project" value="TreeGrafter"/>
</dbReference>
<dbReference type="InterPro" id="IPR011011">
    <property type="entry name" value="Znf_FYVE_PHD"/>
</dbReference>
<evidence type="ECO:0000256" key="3">
    <source>
        <dbReference type="ARBA" id="ARBA00022833"/>
    </source>
</evidence>
<dbReference type="GO" id="GO:0061186">
    <property type="term" value="P:negative regulation of silent mating-type cassette heterochromatin formation"/>
    <property type="evidence" value="ECO:0007669"/>
    <property type="project" value="TreeGrafter"/>
</dbReference>
<dbReference type="PROSITE" id="PS01359">
    <property type="entry name" value="ZF_PHD_1"/>
    <property type="match status" value="1"/>
</dbReference>
<protein>
    <recommendedName>
        <fullName evidence="5">Zinc finger PHD-type domain-containing protein</fullName>
    </recommendedName>
</protein>
<dbReference type="InterPro" id="IPR019786">
    <property type="entry name" value="Zinc_finger_PHD-type_CS"/>
</dbReference>
<dbReference type="Pfam" id="PF00628">
    <property type="entry name" value="PHD"/>
    <property type="match status" value="1"/>
</dbReference>
<organism evidence="6">
    <name type="scientific">Palpitomonas bilix</name>
    <dbReference type="NCBI Taxonomy" id="652834"/>
    <lineage>
        <taxon>Eukaryota</taxon>
        <taxon>Eukaryota incertae sedis</taxon>
    </lineage>
</organism>
<dbReference type="InterPro" id="IPR019787">
    <property type="entry name" value="Znf_PHD-finger"/>
</dbReference>
<evidence type="ECO:0000259" key="5">
    <source>
        <dbReference type="SMART" id="SM00249"/>
    </source>
</evidence>
<feature type="region of interest" description="Disordered" evidence="4">
    <location>
        <begin position="115"/>
        <end position="172"/>
    </location>
</feature>
<dbReference type="AlphaFoldDB" id="A0A7S3D2N5"/>
<keyword evidence="1" id="KW-0479">Metal-binding</keyword>
<evidence type="ECO:0000256" key="2">
    <source>
        <dbReference type="ARBA" id="ARBA00022771"/>
    </source>
</evidence>
<feature type="compositionally biased region" description="Basic and acidic residues" evidence="4">
    <location>
        <begin position="1"/>
        <end position="29"/>
    </location>
</feature>
<dbReference type="InterPro" id="IPR001965">
    <property type="entry name" value="Znf_PHD"/>
</dbReference>